<accession>A0AAE1Y809</accession>
<name>A0AAE1Y809_9LAMI</name>
<dbReference type="Proteomes" id="UP001293254">
    <property type="component" value="Unassembled WGS sequence"/>
</dbReference>
<feature type="compositionally biased region" description="Basic and acidic residues" evidence="1">
    <location>
        <begin position="131"/>
        <end position="144"/>
    </location>
</feature>
<comment type="caution">
    <text evidence="2">The sequence shown here is derived from an EMBL/GenBank/DDBJ whole genome shotgun (WGS) entry which is preliminary data.</text>
</comment>
<evidence type="ECO:0000313" key="3">
    <source>
        <dbReference type="Proteomes" id="UP001293254"/>
    </source>
</evidence>
<protein>
    <submittedName>
        <fullName evidence="2">Uncharacterized protein</fullName>
    </submittedName>
</protein>
<gene>
    <name evidence="2" type="ORF">Salat_1700300</name>
</gene>
<keyword evidence="3" id="KW-1185">Reference proteome</keyword>
<reference evidence="2" key="1">
    <citation type="submission" date="2020-06" db="EMBL/GenBank/DDBJ databases">
        <authorList>
            <person name="Li T."/>
            <person name="Hu X."/>
            <person name="Zhang T."/>
            <person name="Song X."/>
            <person name="Zhang H."/>
            <person name="Dai N."/>
            <person name="Sheng W."/>
            <person name="Hou X."/>
            <person name="Wei L."/>
        </authorList>
    </citation>
    <scope>NUCLEOTIDE SEQUENCE</scope>
    <source>
        <strain evidence="2">3651</strain>
        <tissue evidence="2">Leaf</tissue>
    </source>
</reference>
<feature type="region of interest" description="Disordered" evidence="1">
    <location>
        <begin position="125"/>
        <end position="144"/>
    </location>
</feature>
<proteinExistence type="predicted"/>
<organism evidence="2 3">
    <name type="scientific">Sesamum alatum</name>
    <dbReference type="NCBI Taxonomy" id="300844"/>
    <lineage>
        <taxon>Eukaryota</taxon>
        <taxon>Viridiplantae</taxon>
        <taxon>Streptophyta</taxon>
        <taxon>Embryophyta</taxon>
        <taxon>Tracheophyta</taxon>
        <taxon>Spermatophyta</taxon>
        <taxon>Magnoliopsida</taxon>
        <taxon>eudicotyledons</taxon>
        <taxon>Gunneridae</taxon>
        <taxon>Pentapetalae</taxon>
        <taxon>asterids</taxon>
        <taxon>lamiids</taxon>
        <taxon>Lamiales</taxon>
        <taxon>Pedaliaceae</taxon>
        <taxon>Sesamum</taxon>
    </lineage>
</organism>
<evidence type="ECO:0000256" key="1">
    <source>
        <dbReference type="SAM" id="MobiDB-lite"/>
    </source>
</evidence>
<reference evidence="2" key="2">
    <citation type="journal article" date="2024" name="Plant">
        <title>Genomic evolution and insights into agronomic trait innovations of Sesamum species.</title>
        <authorList>
            <person name="Miao H."/>
            <person name="Wang L."/>
            <person name="Qu L."/>
            <person name="Liu H."/>
            <person name="Sun Y."/>
            <person name="Le M."/>
            <person name="Wang Q."/>
            <person name="Wei S."/>
            <person name="Zheng Y."/>
            <person name="Lin W."/>
            <person name="Duan Y."/>
            <person name="Cao H."/>
            <person name="Xiong S."/>
            <person name="Wang X."/>
            <person name="Wei L."/>
            <person name="Li C."/>
            <person name="Ma Q."/>
            <person name="Ju M."/>
            <person name="Zhao R."/>
            <person name="Li G."/>
            <person name="Mu C."/>
            <person name="Tian Q."/>
            <person name="Mei H."/>
            <person name="Zhang T."/>
            <person name="Gao T."/>
            <person name="Zhang H."/>
        </authorList>
    </citation>
    <scope>NUCLEOTIDE SEQUENCE</scope>
    <source>
        <strain evidence="2">3651</strain>
    </source>
</reference>
<evidence type="ECO:0000313" key="2">
    <source>
        <dbReference type="EMBL" id="KAK4425067.1"/>
    </source>
</evidence>
<sequence length="144" mass="15789">MALVLWKHEIKVKYFLPPHIDDPGFGRGRPSAKATLQCEGGGEAGIFWGYGVTALRLLSSLPFCGGGVPVFRDEATVASSFLGRRRRRPFWRTSLNVVDAAMDPLIGDDFGRRAGSLEAIQPWWSGEEADGGGRREGKKKEKGK</sequence>
<dbReference type="AlphaFoldDB" id="A0AAE1Y809"/>
<dbReference type="EMBL" id="JACGWO010000006">
    <property type="protein sequence ID" value="KAK4425067.1"/>
    <property type="molecule type" value="Genomic_DNA"/>
</dbReference>